<evidence type="ECO:0000313" key="7">
    <source>
        <dbReference type="Proteomes" id="UP001652621"/>
    </source>
</evidence>
<dbReference type="SUPFAM" id="SSF103657">
    <property type="entry name" value="BAR/IMD domain-like"/>
    <property type="match status" value="1"/>
</dbReference>
<keyword evidence="1" id="KW-0343">GTPase activation</keyword>
<dbReference type="VEuPathDB" id="VectorBase:MDOA001097"/>
<dbReference type="InterPro" id="IPR027267">
    <property type="entry name" value="AH/BAR_dom_sf"/>
</dbReference>
<dbReference type="Gene3D" id="1.20.1270.60">
    <property type="entry name" value="Arfaptin homology (AH) domain/BAR domain"/>
    <property type="match status" value="1"/>
</dbReference>
<dbReference type="GO" id="GO:0007165">
    <property type="term" value="P:signal transduction"/>
    <property type="evidence" value="ECO:0007669"/>
    <property type="project" value="InterPro"/>
</dbReference>
<evidence type="ECO:0000256" key="1">
    <source>
        <dbReference type="ARBA" id="ARBA00022468"/>
    </source>
</evidence>
<dbReference type="EnsemblMetazoa" id="MDOA001097-RA">
    <property type="protein sequence ID" value="MDOA001097-PA"/>
    <property type="gene ID" value="MDOA001097"/>
</dbReference>
<dbReference type="InterPro" id="IPR004148">
    <property type="entry name" value="BAR_dom"/>
</dbReference>
<dbReference type="Proteomes" id="UP001652621">
    <property type="component" value="Unplaced"/>
</dbReference>
<dbReference type="GO" id="GO:0035020">
    <property type="term" value="P:regulation of Rac protein signal transduction"/>
    <property type="evidence" value="ECO:0007669"/>
    <property type="project" value="TreeGrafter"/>
</dbReference>
<dbReference type="InterPro" id="IPR000198">
    <property type="entry name" value="RhoGAP_dom"/>
</dbReference>
<dbReference type="GO" id="GO:0032956">
    <property type="term" value="P:regulation of actin cytoskeleton organization"/>
    <property type="evidence" value="ECO:0007669"/>
    <property type="project" value="TreeGrafter"/>
</dbReference>
<proteinExistence type="predicted"/>
<dbReference type="STRING" id="7370.A0A1I8M4C4"/>
<dbReference type="Gene3D" id="1.10.555.10">
    <property type="entry name" value="Rho GTPase activation protein"/>
    <property type="match status" value="1"/>
</dbReference>
<dbReference type="OrthoDB" id="19923at2759"/>
<gene>
    <name evidence="6" type="primary">101899358</name>
    <name evidence="8" type="synonym">LOC101899358</name>
</gene>
<evidence type="ECO:0000256" key="4">
    <source>
        <dbReference type="SAM" id="MobiDB-lite"/>
    </source>
</evidence>
<accession>A0A1I8M4C4</accession>
<dbReference type="PANTHER" id="PTHR14130:SF14">
    <property type="entry name" value="RHO GTPASE-ACTIVATING PROTEIN 92B"/>
    <property type="match status" value="1"/>
</dbReference>
<dbReference type="KEGG" id="mde:101899358"/>
<dbReference type="PROSITE" id="PS50238">
    <property type="entry name" value="RHOGAP"/>
    <property type="match status" value="1"/>
</dbReference>
<sequence>MKKQFTKIKIAAENLSRSNKPDRKDCELELIEKQVEKYRDVLDKMVKKLPAGSADIQDRDKRIKKQSHYKIGQALEESSKELSTDMPLHHVLLNSGDLEKSLAECIVDSELETESKVVRRLKLILDKEIQEISTLKRNVSRTLQEYASITRNYEAAKRLDEPQAKINNIKDQQEQCEVRLEKERDMWAAQMFELIAKEDVIVHCIRDYVLNQRNYHERALHKVNTSLANIQDIIESTVKSRFGTSLNDHLASTNRQISYIIELCVCCLVENGLHEEGLLRVGCASTKLRRMKHALEAQHVKTPLSVDYQDPHVIGSILKLYLRELPEPLLTFKHYDDFIRTVERHSEQERKAAIKATLEKLPKANYDNLRYLTKFLWLVTQNVEYNKMSSHNLAIVMSPNMLWPRRDENNPDDYMGQVNSSSAVNIIIDLMINHWDYFFEGDVDFFVTLQRGKLYMEDKSKSNSSNENLDRHDNDVAESPRYGTIRRQKPCAPSPPMKLQNLMVSSDPNGSNTTEASKNNGEQHNNHQRAKELFPSNADGGNSQQNNISPNNNNGHSEKPEIPPLPKQLILQQQQQHQDNSSTNANNISGPQQNTGPPPPLSAKPVPMTRTQFFGLDTLPSPTADRKSNDSVNSLTFKPDLPQKPKIPKRPMVLGLTSVTTTTTNASNRGSDDESTMATTTQINNATTNGSFRGNKTAEQLVQEHCDNVTALQANIGSSNTSIPSAILKEANHNNHNSATHDAVNANQQPPPPSVVNKLTTFSYNTPSATNNLLHTSQSSANSNQHNVGSSGDQNQKTAMETTRLTPTTPVSPNMIMTPKRPTVPAPPPPVIVKKPVE</sequence>
<name>A0A1I8M4C4_MUSDO</name>
<dbReference type="InterPro" id="IPR047165">
    <property type="entry name" value="RHG17/44/SH3BP1-like"/>
</dbReference>
<evidence type="ECO:0000313" key="6">
    <source>
        <dbReference type="EnsemblMetazoa" id="MDOA001097-PA"/>
    </source>
</evidence>
<feature type="compositionally biased region" description="Low complexity" evidence="4">
    <location>
        <begin position="567"/>
        <end position="576"/>
    </location>
</feature>
<dbReference type="SMART" id="SM00324">
    <property type="entry name" value="RhoGAP"/>
    <property type="match status" value="1"/>
</dbReference>
<dbReference type="AlphaFoldDB" id="A0A1I8M4C4"/>
<feature type="compositionally biased region" description="Polar residues" evidence="4">
    <location>
        <begin position="577"/>
        <end position="595"/>
    </location>
</feature>
<feature type="compositionally biased region" description="Polar residues" evidence="4">
    <location>
        <begin position="502"/>
        <end position="523"/>
    </location>
</feature>
<evidence type="ECO:0000256" key="3">
    <source>
        <dbReference type="SAM" id="Coils"/>
    </source>
</evidence>
<dbReference type="PANTHER" id="PTHR14130">
    <property type="entry name" value="3BP-1 RELATED RHOGAP"/>
    <property type="match status" value="1"/>
</dbReference>
<keyword evidence="7" id="KW-1185">Reference proteome</keyword>
<feature type="domain" description="Rho-GAP" evidence="5">
    <location>
        <begin position="244"/>
        <end position="439"/>
    </location>
</feature>
<dbReference type="SUPFAM" id="SSF48350">
    <property type="entry name" value="GTPase activation domain, GAP"/>
    <property type="match status" value="1"/>
</dbReference>
<organism evidence="6">
    <name type="scientific">Musca domestica</name>
    <name type="common">House fly</name>
    <dbReference type="NCBI Taxonomy" id="7370"/>
    <lineage>
        <taxon>Eukaryota</taxon>
        <taxon>Metazoa</taxon>
        <taxon>Ecdysozoa</taxon>
        <taxon>Arthropoda</taxon>
        <taxon>Hexapoda</taxon>
        <taxon>Insecta</taxon>
        <taxon>Pterygota</taxon>
        <taxon>Neoptera</taxon>
        <taxon>Endopterygota</taxon>
        <taxon>Diptera</taxon>
        <taxon>Brachycera</taxon>
        <taxon>Muscomorpha</taxon>
        <taxon>Muscoidea</taxon>
        <taxon>Muscidae</taxon>
        <taxon>Musca</taxon>
    </lineage>
</organism>
<dbReference type="Pfam" id="PF03114">
    <property type="entry name" value="BAR"/>
    <property type="match status" value="1"/>
</dbReference>
<dbReference type="GO" id="GO:0005737">
    <property type="term" value="C:cytoplasm"/>
    <property type="evidence" value="ECO:0007669"/>
    <property type="project" value="InterPro"/>
</dbReference>
<keyword evidence="2" id="KW-0597">Phosphoprotein</keyword>
<reference evidence="6" key="1">
    <citation type="submission" date="2021-01" db="UniProtKB">
        <authorList>
            <consortium name="EnsemblMetazoa"/>
        </authorList>
    </citation>
    <scope>IDENTIFICATION</scope>
    <source>
        <strain evidence="6">Aabys</strain>
    </source>
</reference>
<feature type="coiled-coil region" evidence="3">
    <location>
        <begin position="118"/>
        <end position="186"/>
    </location>
</feature>
<evidence type="ECO:0000313" key="8">
    <source>
        <dbReference type="RefSeq" id="XP_005182990.1"/>
    </source>
</evidence>
<feature type="compositionally biased region" description="Polar residues" evidence="4">
    <location>
        <begin position="771"/>
        <end position="812"/>
    </location>
</feature>
<feature type="region of interest" description="Disordered" evidence="4">
    <location>
        <begin position="771"/>
        <end position="838"/>
    </location>
</feature>
<evidence type="ECO:0000259" key="5">
    <source>
        <dbReference type="PROSITE" id="PS50238"/>
    </source>
</evidence>
<feature type="compositionally biased region" description="Low complexity" evidence="4">
    <location>
        <begin position="542"/>
        <end position="554"/>
    </location>
</feature>
<keyword evidence="3" id="KW-0175">Coiled coil</keyword>
<dbReference type="GO" id="GO:0005096">
    <property type="term" value="F:GTPase activator activity"/>
    <property type="evidence" value="ECO:0007669"/>
    <property type="project" value="UniProtKB-KW"/>
</dbReference>
<evidence type="ECO:0000256" key="2">
    <source>
        <dbReference type="ARBA" id="ARBA00022553"/>
    </source>
</evidence>
<feature type="region of interest" description="Disordered" evidence="4">
    <location>
        <begin position="458"/>
        <end position="649"/>
    </location>
</feature>
<feature type="compositionally biased region" description="Pro residues" evidence="4">
    <location>
        <begin position="822"/>
        <end position="831"/>
    </location>
</feature>
<dbReference type="VEuPathDB" id="VectorBase:MDOMA2_014791"/>
<dbReference type="eggNOG" id="KOG4270">
    <property type="taxonomic scope" value="Eukaryota"/>
</dbReference>
<protein>
    <submittedName>
        <fullName evidence="8">Rho GTPase-activating protein 92B</fullName>
    </submittedName>
</protein>
<dbReference type="RefSeq" id="XP_005182990.1">
    <property type="nucleotide sequence ID" value="XM_005182933.3"/>
</dbReference>
<dbReference type="Pfam" id="PF00620">
    <property type="entry name" value="RhoGAP"/>
    <property type="match status" value="1"/>
</dbReference>
<dbReference type="FunFam" id="1.10.555.10:FF:000001">
    <property type="entry name" value="Rho GTPase activating protein 44"/>
    <property type="match status" value="1"/>
</dbReference>
<dbReference type="InterPro" id="IPR008936">
    <property type="entry name" value="Rho_GTPase_activation_prot"/>
</dbReference>
<reference evidence="8" key="2">
    <citation type="submission" date="2025-04" db="UniProtKB">
        <authorList>
            <consortium name="RefSeq"/>
        </authorList>
    </citation>
    <scope>IDENTIFICATION</scope>
    <source>
        <strain evidence="8">Aabys</strain>
    </source>
</reference>